<keyword evidence="5" id="KW-1185">Reference proteome</keyword>
<protein>
    <recommendedName>
        <fullName evidence="6">Transposase-associated domain-containing protein</fullName>
    </recommendedName>
</protein>
<reference evidence="4" key="1">
    <citation type="journal article" date="2016" name="Nat. Genet.">
        <title>A high-quality carrot genome assembly provides new insights into carotenoid accumulation and asterid genome evolution.</title>
        <authorList>
            <person name="Iorizzo M."/>
            <person name="Ellison S."/>
            <person name="Senalik D."/>
            <person name="Zeng P."/>
            <person name="Satapoomin P."/>
            <person name="Huang J."/>
            <person name="Bowman M."/>
            <person name="Iovene M."/>
            <person name="Sanseverino W."/>
            <person name="Cavagnaro P."/>
            <person name="Yildiz M."/>
            <person name="Macko-Podgorni A."/>
            <person name="Moranska E."/>
            <person name="Grzebelus E."/>
            <person name="Grzebelus D."/>
            <person name="Ashrafi H."/>
            <person name="Zheng Z."/>
            <person name="Cheng S."/>
            <person name="Spooner D."/>
            <person name="Van Deynze A."/>
            <person name="Simon P."/>
        </authorList>
    </citation>
    <scope>NUCLEOTIDE SEQUENCE</scope>
    <source>
        <tissue evidence="4">Leaf</tissue>
    </source>
</reference>
<organism evidence="4 5">
    <name type="scientific">Daucus carota subsp. sativus</name>
    <name type="common">Carrot</name>
    <dbReference type="NCBI Taxonomy" id="79200"/>
    <lineage>
        <taxon>Eukaryota</taxon>
        <taxon>Viridiplantae</taxon>
        <taxon>Streptophyta</taxon>
        <taxon>Embryophyta</taxon>
        <taxon>Tracheophyta</taxon>
        <taxon>Spermatophyta</taxon>
        <taxon>Magnoliopsida</taxon>
        <taxon>eudicotyledons</taxon>
        <taxon>Gunneridae</taxon>
        <taxon>Pentapetalae</taxon>
        <taxon>asterids</taxon>
        <taxon>campanulids</taxon>
        <taxon>Apiales</taxon>
        <taxon>Apiaceae</taxon>
        <taxon>Apioideae</taxon>
        <taxon>Scandiceae</taxon>
        <taxon>Daucinae</taxon>
        <taxon>Daucus</taxon>
        <taxon>Daucus sect. Daucus</taxon>
    </lineage>
</organism>
<dbReference type="Pfam" id="PF13963">
    <property type="entry name" value="Transpos_assoc"/>
    <property type="match status" value="1"/>
</dbReference>
<dbReference type="KEGG" id="dcr:108203237"/>
<dbReference type="Pfam" id="PF02992">
    <property type="entry name" value="Transposase_21"/>
    <property type="match status" value="1"/>
</dbReference>
<feature type="region of interest" description="Disordered" evidence="1">
    <location>
        <begin position="95"/>
        <end position="117"/>
    </location>
</feature>
<evidence type="ECO:0008006" key="6">
    <source>
        <dbReference type="Google" id="ProtNLM"/>
    </source>
</evidence>
<gene>
    <name evidence="4" type="ORF">DCAR_0205765</name>
</gene>
<dbReference type="PANTHER" id="PTHR10775:SF180">
    <property type="entry name" value="TRANSPOSON, EN_SPM-LIKE, TRANSPOSASE-ASSOCIATED DOMAIN PROTEIN-RELATED"/>
    <property type="match status" value="1"/>
</dbReference>
<feature type="domain" description="DUF4218" evidence="2">
    <location>
        <begin position="669"/>
        <end position="772"/>
    </location>
</feature>
<dbReference type="Proteomes" id="UP000077755">
    <property type="component" value="Chromosome 2"/>
</dbReference>
<name>A0AAF0WE09_DAUCS</name>
<sequence length="878" mass="101911">MDRNWIKAPRLSKEYRNGVKEFCNHVSQYAKDTRFILCPCQKCLNFVEVDGLDKLNEHLMCHGIERTYTCWTYHGEKNGISDTSNMNSNYQFINRGDANETTNTGGTTSGDKKNKPEVFNEELRNHPDMHDRLKDDAALPLWPGCKKASKLSAVLTLYNLKVGHQVSDVFFTEMLTAVSELLPDDNVLPRRTYEAKQMLKSIGLVHERIHACPNDCILYRKEYATFDECPKYGLKRYKTNNSPAKVMWYFPILPRLRRLYASVEDAKNLTWHHDGRTKYGMFRHPADSPQWKTFDDTYKDFGKEPRNLRLALSTDGMNPHRLQSSSHSTWPVILMIYNLAPWLCMKRKYMMMSILISGPIQPGNDIDVYLAPLVEDLKLLWEEGIEVYDAHKKDQFRLKAMLFGTISDFPAYGNLSGYSVKGYYACPLCGEETGHIRLKHCKKCVYMGHRRWLPSNHRYRTMPLAFNGEVEERGAPPILSGDEVFKELETLDVQFGKEFAKDVPTRGWKKRSIFFELSYWKDLYVRHFIDLMHVQRNVFDSLIGTMLGVRGKTKDGLNARMDMLEMGIRPELAPQEKPGKKPYLPPAAHTLSKDEKRVLLQTLHSVKVPEGFSSNIKSLVSMSDMKLKGLKSHDCHVIMENLLPIAIRSILPEKVRKTITKLCWFFKSMSSKVIDPRRLPYLQRQIVETLCEVEMYFSPSFFDIMIHLTVHLVYETRMCGPARVRWMYPVERYLKILKEYVMNRSRPEGCIAERYLIEEAIEFWSEFIPNVEAIGLPSDRHSGRIDGEGVTGGQQIEINSAQWRRVHLCVLHNTVDVVPFAELHRKSISDEHPEKGANWIEVEHNHTFIDWFKNYVDNELMHNSETISDRVRSTCFAI</sequence>
<accession>A0AAF0WE09</accession>
<evidence type="ECO:0000313" key="4">
    <source>
        <dbReference type="EMBL" id="WOG86553.1"/>
    </source>
</evidence>
<dbReference type="PANTHER" id="PTHR10775">
    <property type="entry name" value="OS08G0208400 PROTEIN"/>
    <property type="match status" value="1"/>
</dbReference>
<evidence type="ECO:0000259" key="3">
    <source>
        <dbReference type="Pfam" id="PF13963"/>
    </source>
</evidence>
<dbReference type="InterPro" id="IPR004242">
    <property type="entry name" value="Transposase_21"/>
</dbReference>
<dbReference type="InterPro" id="IPR029480">
    <property type="entry name" value="Transpos_assoc"/>
</dbReference>
<dbReference type="InterPro" id="IPR025452">
    <property type="entry name" value="DUF4218"/>
</dbReference>
<proteinExistence type="predicted"/>
<reference evidence="4" key="2">
    <citation type="submission" date="2022-03" db="EMBL/GenBank/DDBJ databases">
        <title>Draft title - Genomic analysis of global carrot germplasm unveils the trajectory of domestication and the origin of high carotenoid orange carrot.</title>
        <authorList>
            <person name="Iorizzo M."/>
            <person name="Ellison S."/>
            <person name="Senalik D."/>
            <person name="Macko-Podgorni A."/>
            <person name="Grzebelus D."/>
            <person name="Bostan H."/>
            <person name="Rolling W."/>
            <person name="Curaba J."/>
            <person name="Simon P."/>
        </authorList>
    </citation>
    <scope>NUCLEOTIDE SEQUENCE</scope>
    <source>
        <tissue evidence="4">Leaf</tissue>
    </source>
</reference>
<evidence type="ECO:0000259" key="2">
    <source>
        <dbReference type="Pfam" id="PF13960"/>
    </source>
</evidence>
<dbReference type="AlphaFoldDB" id="A0AAF0WE09"/>
<evidence type="ECO:0000313" key="5">
    <source>
        <dbReference type="Proteomes" id="UP000077755"/>
    </source>
</evidence>
<feature type="domain" description="Transposase-associated" evidence="3">
    <location>
        <begin position="3"/>
        <end position="76"/>
    </location>
</feature>
<dbReference type="Pfam" id="PF13960">
    <property type="entry name" value="DUF4218"/>
    <property type="match status" value="1"/>
</dbReference>
<evidence type="ECO:0000256" key="1">
    <source>
        <dbReference type="SAM" id="MobiDB-lite"/>
    </source>
</evidence>
<dbReference type="EMBL" id="CP093344">
    <property type="protein sequence ID" value="WOG86553.1"/>
    <property type="molecule type" value="Genomic_DNA"/>
</dbReference>